<dbReference type="PANTHER" id="PTHR10039:SF17">
    <property type="entry name" value="FUNGAL STAND N-TERMINAL GOODBYE DOMAIN-CONTAINING PROTEIN-RELATED"/>
    <property type="match status" value="1"/>
</dbReference>
<accession>A0A8H5BUY6</accession>
<dbReference type="EMBL" id="JAACJJ010000002">
    <property type="protein sequence ID" value="KAF5329706.1"/>
    <property type="molecule type" value="Genomic_DNA"/>
</dbReference>
<dbReference type="PANTHER" id="PTHR10039">
    <property type="entry name" value="AMELOGENIN"/>
    <property type="match status" value="1"/>
</dbReference>
<dbReference type="Gene3D" id="1.25.40.10">
    <property type="entry name" value="Tetratricopeptide repeat domain"/>
    <property type="match status" value="1"/>
</dbReference>
<sequence>MNWLKPSLRKVRNRLSRSRSHSTNPSIDERDQGRSAPPTPSPSPLPDRRDNEVTVLPRPTVEPSNNTSTTSNAEASAPPEKPISAADQQSAPHPDYPTLSRVYTKPSPPTQIFARSKYSQQDIGVLHVAYVLQESDELRELICEVRYKDVLEPSVSVAADLVAALDLDPVPNGVSGAISTFLAALNTIDWTTSLPNEALSIVQQSISQIKSAHPRIFIVDQQHRSRFKAITSGVLGMTLPILTILKDASSVIPVPMLQPLIGVVAGFLKAADEASNNFEWMRWLASTAAEFIVRIAVICPQKVDEHWTQVIDNLRLKLSGIVSKATEFSQRKVVSRFLNHGRDKGDIKLMKEELRAAINFFSVEMHIEHKFDLENMSRNIESLLLEQLPRLPEHSLSHDRYFSGSRRDEIQGSLEWVEADQGEHLLWYHGAAGVGKSTYARQLLNHIKDEGMLGAFAYFAIGLDINPKDLVRMMARELADLHPGCRPAVSSAIQNCAGANRGLDEYITHFLVKPISSLSYSGPLVIILDALDEWVHHEEFLTILVGKVHRPHTRALKFIMTSRYSEDLNTTVSKIIGTRVHEMAPVTTDICYQYFQERFKTISWYGNDPGDKEYDKLLRVADGLLIWAATVCTVVSIIRPTKRPRQILDDILESTSSVSRGNRMEELYKIAMTRIFPDDDDEISQLRFNVLRTMTALKEPLPLAEFALLVDLLPEFVKKMCVGLRALQTRGEFDESVVQPAIKLFHASFIDYLGTLEEARADMTRHCISLLGRSQDMSADVGGKLFRPAELYVGKHFVDHLCETSPDLKFQCIQELGSYHIRKWVAWLLAQLMVIGEENGFPAGSRSLLTLSASLLHEHGVIYSPELMSRDETLVAGVVTVFLTMLELVGIIRGEELNTGVEDHVQYKRDVDKWIHAINGVVIGRLQLHRLEDPLLLDGCTQTRRLESAIQLLTGVRAVLSSCPLSIQENHALALELGFEYGGALSDLERALELHRNLQTRLSEKTPGYTTFLNNFAHALHTQFQYDADCSIDVLHTSISLCQQALTHDPYNHYKRATFLDNLGIALHTKYLVEDPEHPAAAIKEIIHCHQEAIKLRSNHPTHMPLLLNNISFAFQSRSQLQKDSLTKDLKQALFCSLRAASAGSLGSLERSTYFTTLGYALRLGLHTKPPTPLHHIVTPESQWLAQFTALTDKQSHAKVHLRTGDIVGSKMMKVRFEELTMLAQRVMGVAIPRRLRNLVILADLTETRLAVQAPILGPLALSLEGLQRFIKVLEPGRIEELVRLAETAKLVELVELVELGLLGVLARDAGFAERGDLRPLALLAKQARHVELAKLAILAKLAEEEGRLEMKEREVRRQAERSKAGQTEQTVQNKELAKRIKELLYVTELDVLSLQSAYRAIVCLPPGAPTRSAITLLEDNVADQEPVRGGALLRLRARPLAALAEIDRQNLMKAAKAFSQPSDSEIEAPSD</sequence>
<feature type="domain" description="Nephrocystin 3-like N-terminal" evidence="3">
    <location>
        <begin position="415"/>
        <end position="563"/>
    </location>
</feature>
<dbReference type="InterPro" id="IPR011990">
    <property type="entry name" value="TPR-like_helical_dom_sf"/>
</dbReference>
<keyword evidence="1" id="KW-0677">Repeat</keyword>
<dbReference type="InterPro" id="IPR059179">
    <property type="entry name" value="MLKL-like_MCAfunc"/>
</dbReference>
<gene>
    <name evidence="4" type="ORF">D9619_008964</name>
</gene>
<dbReference type="InterPro" id="IPR056884">
    <property type="entry name" value="NPHP3-like_N"/>
</dbReference>
<feature type="compositionally biased region" description="Basic residues" evidence="2">
    <location>
        <begin position="7"/>
        <end position="20"/>
    </location>
</feature>
<evidence type="ECO:0000259" key="3">
    <source>
        <dbReference type="Pfam" id="PF24883"/>
    </source>
</evidence>
<keyword evidence="5" id="KW-1185">Reference proteome</keyword>
<dbReference type="OrthoDB" id="3217196at2759"/>
<dbReference type="SUPFAM" id="SSF52540">
    <property type="entry name" value="P-loop containing nucleoside triphosphate hydrolases"/>
    <property type="match status" value="1"/>
</dbReference>
<protein>
    <recommendedName>
        <fullName evidence="3">Nephrocystin 3-like N-terminal domain-containing protein</fullName>
    </recommendedName>
</protein>
<dbReference type="Proteomes" id="UP000567179">
    <property type="component" value="Unassembled WGS sequence"/>
</dbReference>
<evidence type="ECO:0000313" key="4">
    <source>
        <dbReference type="EMBL" id="KAF5329706.1"/>
    </source>
</evidence>
<dbReference type="CDD" id="cd21037">
    <property type="entry name" value="MLKL_NTD"/>
    <property type="match status" value="1"/>
</dbReference>
<evidence type="ECO:0000256" key="1">
    <source>
        <dbReference type="ARBA" id="ARBA00022737"/>
    </source>
</evidence>
<feature type="compositionally biased region" description="Polar residues" evidence="2">
    <location>
        <begin position="62"/>
        <end position="74"/>
    </location>
</feature>
<name>A0A8H5BUY6_9AGAR</name>
<organism evidence="4 5">
    <name type="scientific">Psilocybe cf. subviscida</name>
    <dbReference type="NCBI Taxonomy" id="2480587"/>
    <lineage>
        <taxon>Eukaryota</taxon>
        <taxon>Fungi</taxon>
        <taxon>Dikarya</taxon>
        <taxon>Basidiomycota</taxon>
        <taxon>Agaricomycotina</taxon>
        <taxon>Agaricomycetes</taxon>
        <taxon>Agaricomycetidae</taxon>
        <taxon>Agaricales</taxon>
        <taxon>Agaricineae</taxon>
        <taxon>Strophariaceae</taxon>
        <taxon>Psilocybe</taxon>
    </lineage>
</organism>
<proteinExistence type="predicted"/>
<dbReference type="InterPro" id="IPR027417">
    <property type="entry name" value="P-loop_NTPase"/>
</dbReference>
<reference evidence="4 5" key="1">
    <citation type="journal article" date="2020" name="ISME J.">
        <title>Uncovering the hidden diversity of litter-decomposition mechanisms in mushroom-forming fungi.</title>
        <authorList>
            <person name="Floudas D."/>
            <person name="Bentzer J."/>
            <person name="Ahren D."/>
            <person name="Johansson T."/>
            <person name="Persson P."/>
            <person name="Tunlid A."/>
        </authorList>
    </citation>
    <scope>NUCLEOTIDE SEQUENCE [LARGE SCALE GENOMIC DNA]</scope>
    <source>
        <strain evidence="4 5">CBS 101986</strain>
    </source>
</reference>
<comment type="caution">
    <text evidence="4">The sequence shown here is derived from an EMBL/GenBank/DDBJ whole genome shotgun (WGS) entry which is preliminary data.</text>
</comment>
<feature type="region of interest" description="Disordered" evidence="2">
    <location>
        <begin position="1"/>
        <end position="104"/>
    </location>
</feature>
<dbReference type="Gene3D" id="3.40.50.300">
    <property type="entry name" value="P-loop containing nucleotide triphosphate hydrolases"/>
    <property type="match status" value="1"/>
</dbReference>
<evidence type="ECO:0000313" key="5">
    <source>
        <dbReference type="Proteomes" id="UP000567179"/>
    </source>
</evidence>
<dbReference type="Pfam" id="PF24883">
    <property type="entry name" value="NPHP3_N"/>
    <property type="match status" value="1"/>
</dbReference>
<evidence type="ECO:0000256" key="2">
    <source>
        <dbReference type="SAM" id="MobiDB-lite"/>
    </source>
</evidence>